<keyword evidence="3" id="KW-1185">Reference proteome</keyword>
<proteinExistence type="predicted"/>
<feature type="region of interest" description="Disordered" evidence="1">
    <location>
        <begin position="36"/>
        <end position="57"/>
    </location>
</feature>
<dbReference type="EMBL" id="JARBHB010000004">
    <property type="protein sequence ID" value="KAJ8886924.1"/>
    <property type="molecule type" value="Genomic_DNA"/>
</dbReference>
<evidence type="ECO:0000313" key="2">
    <source>
        <dbReference type="EMBL" id="KAJ8886924.1"/>
    </source>
</evidence>
<protein>
    <submittedName>
        <fullName evidence="2">Uncharacterized protein</fullName>
    </submittedName>
</protein>
<gene>
    <name evidence="2" type="ORF">PR048_013138</name>
</gene>
<evidence type="ECO:0000313" key="3">
    <source>
        <dbReference type="Proteomes" id="UP001159363"/>
    </source>
</evidence>
<accession>A0ABQ9HRC7</accession>
<sequence>MENMRLIGCRERAHVVQVALPRRLVSAALYDPPLLPMGDKAGDTPVEGERMPGRGRGRGVVELQEGNRSSSKTVKGRAARASFSTSHVVAVVGTHSQARERIDPFLPIGNDQIIEGKCHASAIAMPPLDELAKGIMKYL</sequence>
<name>A0ABQ9HRC7_9NEOP</name>
<comment type="caution">
    <text evidence="2">The sequence shown here is derived from an EMBL/GenBank/DDBJ whole genome shotgun (WGS) entry which is preliminary data.</text>
</comment>
<organism evidence="2 3">
    <name type="scientific">Dryococelus australis</name>
    <dbReference type="NCBI Taxonomy" id="614101"/>
    <lineage>
        <taxon>Eukaryota</taxon>
        <taxon>Metazoa</taxon>
        <taxon>Ecdysozoa</taxon>
        <taxon>Arthropoda</taxon>
        <taxon>Hexapoda</taxon>
        <taxon>Insecta</taxon>
        <taxon>Pterygota</taxon>
        <taxon>Neoptera</taxon>
        <taxon>Polyneoptera</taxon>
        <taxon>Phasmatodea</taxon>
        <taxon>Verophasmatodea</taxon>
        <taxon>Anareolatae</taxon>
        <taxon>Phasmatidae</taxon>
        <taxon>Eurycanthinae</taxon>
        <taxon>Dryococelus</taxon>
    </lineage>
</organism>
<dbReference type="Proteomes" id="UP001159363">
    <property type="component" value="Chromosome X"/>
</dbReference>
<reference evidence="2 3" key="1">
    <citation type="submission" date="2023-02" db="EMBL/GenBank/DDBJ databases">
        <title>LHISI_Scaffold_Assembly.</title>
        <authorList>
            <person name="Stuart O.P."/>
            <person name="Cleave R."/>
            <person name="Magrath M.J.L."/>
            <person name="Mikheyev A.S."/>
        </authorList>
    </citation>
    <scope>NUCLEOTIDE SEQUENCE [LARGE SCALE GENOMIC DNA]</scope>
    <source>
        <strain evidence="2">Daus_M_001</strain>
        <tissue evidence="2">Leg muscle</tissue>
    </source>
</reference>
<evidence type="ECO:0000256" key="1">
    <source>
        <dbReference type="SAM" id="MobiDB-lite"/>
    </source>
</evidence>